<reference evidence="1 2" key="1">
    <citation type="submission" date="2017-11" db="EMBL/GenBank/DDBJ databases">
        <title>De novo assembly and phasing of dikaryotic genomes from two isolates of Puccinia coronata f. sp. avenae, the causal agent of oat crown rust.</title>
        <authorList>
            <person name="Miller M.E."/>
            <person name="Zhang Y."/>
            <person name="Omidvar V."/>
            <person name="Sperschneider J."/>
            <person name="Schwessinger B."/>
            <person name="Raley C."/>
            <person name="Palmer J.M."/>
            <person name="Garnica D."/>
            <person name="Upadhyaya N."/>
            <person name="Rathjen J."/>
            <person name="Taylor J.M."/>
            <person name="Park R.F."/>
            <person name="Dodds P.N."/>
            <person name="Hirsch C.D."/>
            <person name="Kianian S.F."/>
            <person name="Figueroa M."/>
        </authorList>
    </citation>
    <scope>NUCLEOTIDE SEQUENCE [LARGE SCALE GENOMIC DNA]</scope>
    <source>
        <strain evidence="1">12SD80</strain>
    </source>
</reference>
<dbReference type="PANTHER" id="PTHR33096">
    <property type="entry name" value="CXC2 DOMAIN-CONTAINING PROTEIN"/>
    <property type="match status" value="1"/>
</dbReference>
<dbReference type="PANTHER" id="PTHR33096:SF1">
    <property type="entry name" value="CXC1-LIKE CYSTEINE CLUSTER ASSOCIATED WITH KDZ TRANSPOSASES DOMAIN-CONTAINING PROTEIN"/>
    <property type="match status" value="1"/>
</dbReference>
<protein>
    <submittedName>
        <fullName evidence="1">Uncharacterized protein</fullName>
    </submittedName>
</protein>
<feature type="non-terminal residue" evidence="1">
    <location>
        <position position="99"/>
    </location>
</feature>
<organism evidence="1 2">
    <name type="scientific">Puccinia coronata f. sp. avenae</name>
    <dbReference type="NCBI Taxonomy" id="200324"/>
    <lineage>
        <taxon>Eukaryota</taxon>
        <taxon>Fungi</taxon>
        <taxon>Dikarya</taxon>
        <taxon>Basidiomycota</taxon>
        <taxon>Pucciniomycotina</taxon>
        <taxon>Pucciniomycetes</taxon>
        <taxon>Pucciniales</taxon>
        <taxon>Pucciniaceae</taxon>
        <taxon>Puccinia</taxon>
    </lineage>
</organism>
<dbReference type="Proteomes" id="UP000235392">
    <property type="component" value="Unassembled WGS sequence"/>
</dbReference>
<name>A0A2N5TW08_9BASI</name>
<dbReference type="Pfam" id="PF18758">
    <property type="entry name" value="KDZ"/>
    <property type="match status" value="1"/>
</dbReference>
<sequence length="99" mass="11594">MLITKILNSYQRVLLHDNRGRIKFGTSIFHAYVHNWLCQLQYNPRFNTGWGLSNGEGLERMWSYLAPLVSPLRHATRNHRLGAIAHQLKYHNQQGINQL</sequence>
<evidence type="ECO:0000313" key="1">
    <source>
        <dbReference type="EMBL" id="PLW29686.1"/>
    </source>
</evidence>
<dbReference type="AlphaFoldDB" id="A0A2N5TW08"/>
<dbReference type="InterPro" id="IPR040521">
    <property type="entry name" value="KDZ"/>
</dbReference>
<evidence type="ECO:0000313" key="2">
    <source>
        <dbReference type="Proteomes" id="UP000235392"/>
    </source>
</evidence>
<comment type="caution">
    <text evidence="1">The sequence shown here is derived from an EMBL/GenBank/DDBJ whole genome shotgun (WGS) entry which is preliminary data.</text>
</comment>
<accession>A0A2N5TW08</accession>
<dbReference type="EMBL" id="PGCI01000322">
    <property type="protein sequence ID" value="PLW29686.1"/>
    <property type="molecule type" value="Genomic_DNA"/>
</dbReference>
<gene>
    <name evidence="1" type="ORF">PCASD_22322</name>
</gene>
<proteinExistence type="predicted"/>